<sequence>MTGADETSETSFWEKVMQFVSFWLSVLVLITGGLWLYFRSEIEADTEDFIPWAWGKVTGDSLGIFFGCVLLFMFAITFHSFVFKKPSK</sequence>
<feature type="transmembrane region" description="Helical" evidence="1">
    <location>
        <begin position="20"/>
        <end position="38"/>
    </location>
</feature>
<gene>
    <name evidence="2" type="ORF">METZ01_LOCUS163897</name>
</gene>
<keyword evidence="1" id="KW-0472">Membrane</keyword>
<reference evidence="2" key="1">
    <citation type="submission" date="2018-05" db="EMBL/GenBank/DDBJ databases">
        <authorList>
            <person name="Lanie J.A."/>
            <person name="Ng W.-L."/>
            <person name="Kazmierczak K.M."/>
            <person name="Andrzejewski T.M."/>
            <person name="Davidsen T.M."/>
            <person name="Wayne K.J."/>
            <person name="Tettelin H."/>
            <person name="Glass J.I."/>
            <person name="Rusch D."/>
            <person name="Podicherti R."/>
            <person name="Tsui H.-C.T."/>
            <person name="Winkler M.E."/>
        </authorList>
    </citation>
    <scope>NUCLEOTIDE SEQUENCE</scope>
</reference>
<evidence type="ECO:0000313" key="2">
    <source>
        <dbReference type="EMBL" id="SVB11043.1"/>
    </source>
</evidence>
<evidence type="ECO:0000256" key="1">
    <source>
        <dbReference type="SAM" id="Phobius"/>
    </source>
</evidence>
<feature type="transmembrane region" description="Helical" evidence="1">
    <location>
        <begin position="62"/>
        <end position="83"/>
    </location>
</feature>
<name>A0A382BCQ9_9ZZZZ</name>
<protein>
    <submittedName>
        <fullName evidence="2">Uncharacterized protein</fullName>
    </submittedName>
</protein>
<accession>A0A382BCQ9</accession>
<keyword evidence="1" id="KW-0812">Transmembrane</keyword>
<dbReference type="AlphaFoldDB" id="A0A382BCQ9"/>
<keyword evidence="1" id="KW-1133">Transmembrane helix</keyword>
<dbReference type="EMBL" id="UINC01029019">
    <property type="protein sequence ID" value="SVB11043.1"/>
    <property type="molecule type" value="Genomic_DNA"/>
</dbReference>
<proteinExistence type="predicted"/>
<organism evidence="2">
    <name type="scientific">marine metagenome</name>
    <dbReference type="NCBI Taxonomy" id="408172"/>
    <lineage>
        <taxon>unclassified sequences</taxon>
        <taxon>metagenomes</taxon>
        <taxon>ecological metagenomes</taxon>
    </lineage>
</organism>